<keyword evidence="14 17" id="KW-0496">Mitochondrion</keyword>
<dbReference type="GO" id="GO:0031966">
    <property type="term" value="C:mitochondrial membrane"/>
    <property type="evidence" value="ECO:0007669"/>
    <property type="project" value="UniProtKB-SubCell"/>
</dbReference>
<keyword evidence="12 17" id="KW-0520">NAD</keyword>
<keyword evidence="8 17" id="KW-0812">Transmembrane</keyword>
<evidence type="ECO:0000256" key="5">
    <source>
        <dbReference type="ARBA" id="ARBA00021006"/>
    </source>
</evidence>
<organism evidence="20">
    <name type="scientific">Phatnoma laciniatum</name>
    <dbReference type="NCBI Taxonomy" id="1964415"/>
    <lineage>
        <taxon>Eukaryota</taxon>
        <taxon>Metazoa</taxon>
        <taxon>Ecdysozoa</taxon>
        <taxon>Arthropoda</taxon>
        <taxon>Hexapoda</taxon>
        <taxon>Insecta</taxon>
        <taxon>Pterygota</taxon>
        <taxon>Neoptera</taxon>
        <taxon>Paraneoptera</taxon>
        <taxon>Hemiptera</taxon>
        <taxon>Heteroptera</taxon>
        <taxon>Panheteroptera</taxon>
        <taxon>Cimicomorpha</taxon>
        <taxon>Tingidae</taxon>
        <taxon>Phatnoma</taxon>
    </lineage>
</organism>
<dbReference type="PRINTS" id="PR01437">
    <property type="entry name" value="NUOXDRDTASE4"/>
</dbReference>
<evidence type="ECO:0000256" key="12">
    <source>
        <dbReference type="ARBA" id="ARBA00023027"/>
    </source>
</evidence>
<feature type="transmembrane region" description="Helical" evidence="17">
    <location>
        <begin position="237"/>
        <end position="259"/>
    </location>
</feature>
<feature type="transmembrane region" description="Helical" evidence="17">
    <location>
        <begin position="134"/>
        <end position="157"/>
    </location>
</feature>
<dbReference type="EMBL" id="KU896786">
    <property type="protein sequence ID" value="ARB50164.1"/>
    <property type="molecule type" value="Genomic_DNA"/>
</dbReference>
<feature type="transmembrane region" description="Helical" evidence="17">
    <location>
        <begin position="177"/>
        <end position="197"/>
    </location>
</feature>
<dbReference type="GO" id="GO:0003954">
    <property type="term" value="F:NADH dehydrogenase activity"/>
    <property type="evidence" value="ECO:0007669"/>
    <property type="project" value="TreeGrafter"/>
</dbReference>
<dbReference type="GeneID" id="36272590"/>
<evidence type="ECO:0000256" key="6">
    <source>
        <dbReference type="ARBA" id="ARBA00022448"/>
    </source>
</evidence>
<accession>A0A343BT99</accession>
<evidence type="ECO:0000256" key="9">
    <source>
        <dbReference type="ARBA" id="ARBA00022967"/>
    </source>
</evidence>
<keyword evidence="15 17" id="KW-0472">Membrane</keyword>
<proteinExistence type="inferred from homology"/>
<feature type="transmembrane region" description="Helical" evidence="17">
    <location>
        <begin position="415"/>
        <end position="436"/>
    </location>
</feature>
<feature type="domain" description="NADH:quinone oxidoreductase/Mrp antiporter transmembrane" evidence="18">
    <location>
        <begin position="103"/>
        <end position="382"/>
    </location>
</feature>
<feature type="transmembrane region" description="Helical" evidence="17">
    <location>
        <begin position="105"/>
        <end position="127"/>
    </location>
</feature>
<evidence type="ECO:0000256" key="4">
    <source>
        <dbReference type="ARBA" id="ARBA00012944"/>
    </source>
</evidence>
<gene>
    <name evidence="20" type="primary">ND4</name>
</gene>
<feature type="transmembrane region" description="Helical" evidence="17">
    <location>
        <begin position="53"/>
        <end position="70"/>
    </location>
</feature>
<comment type="similarity">
    <text evidence="3 17">Belongs to the complex I subunit 4 family.</text>
</comment>
<dbReference type="AlphaFoldDB" id="A0A343BT99"/>
<dbReference type="EC" id="7.1.1.2" evidence="4 17"/>
<evidence type="ECO:0000256" key="13">
    <source>
        <dbReference type="ARBA" id="ARBA00023075"/>
    </source>
</evidence>
<comment type="function">
    <text evidence="1">Core subunit of the mitochondrial membrane respiratory chain NADH dehydrogenase (Complex I) that is believed to belong to the minimal assembly required for catalysis. Complex I functions in the transfer of electrons from NADH to the respiratory chain. The immediate electron acceptor for the enzyme is believed to be ubiquinone.</text>
</comment>
<dbReference type="GO" id="GO:0008137">
    <property type="term" value="F:NADH dehydrogenase (ubiquinone) activity"/>
    <property type="evidence" value="ECO:0007669"/>
    <property type="project" value="UniProtKB-UniRule"/>
</dbReference>
<feature type="transmembrane region" description="Helical" evidence="17">
    <location>
        <begin position="390"/>
        <end position="409"/>
    </location>
</feature>
<dbReference type="InterPro" id="IPR001750">
    <property type="entry name" value="ND/Mrp_TM"/>
</dbReference>
<comment type="function">
    <text evidence="17">Core subunit of the mitochondrial membrane respiratory chain NADH dehydrogenase (Complex I) which catalyzes electron transfer from NADH through the respiratory chain, using ubiquinone as an electron acceptor. Essential for the catalytic activity and assembly of complex I.</text>
</comment>
<keyword evidence="6 17" id="KW-0813">Transport</keyword>
<keyword evidence="11 17" id="KW-1133">Transmembrane helix</keyword>
<evidence type="ECO:0000256" key="17">
    <source>
        <dbReference type="RuleBase" id="RU003297"/>
    </source>
</evidence>
<feature type="transmembrane region" description="Helical" evidence="17">
    <location>
        <begin position="266"/>
        <end position="288"/>
    </location>
</feature>
<feature type="transmembrane region" description="Helical" evidence="17">
    <location>
        <begin position="209"/>
        <end position="231"/>
    </location>
</feature>
<feature type="transmembrane region" description="Helical" evidence="17">
    <location>
        <begin position="327"/>
        <end position="348"/>
    </location>
</feature>
<dbReference type="CTD" id="4538"/>
<dbReference type="PANTHER" id="PTHR43507:SF20">
    <property type="entry name" value="NADH-UBIQUINONE OXIDOREDUCTASE CHAIN 4"/>
    <property type="match status" value="1"/>
</dbReference>
<evidence type="ECO:0000256" key="16">
    <source>
        <dbReference type="ARBA" id="ARBA00049551"/>
    </source>
</evidence>
<keyword evidence="7 17" id="KW-0679">Respiratory chain</keyword>
<protein>
    <recommendedName>
        <fullName evidence="5 17">NADH-ubiquinone oxidoreductase chain 4</fullName>
        <ecNumber evidence="4 17">7.1.1.2</ecNumber>
    </recommendedName>
</protein>
<evidence type="ECO:0000256" key="11">
    <source>
        <dbReference type="ARBA" id="ARBA00022989"/>
    </source>
</evidence>
<evidence type="ECO:0000256" key="7">
    <source>
        <dbReference type="ARBA" id="ARBA00022660"/>
    </source>
</evidence>
<feature type="transmembrane region" description="Helical" evidence="17">
    <location>
        <begin position="12"/>
        <end position="41"/>
    </location>
</feature>
<comment type="subcellular location">
    <subcellularLocation>
        <location evidence="2 17">Mitochondrion membrane</location>
        <topology evidence="2 17">Multi-pass membrane protein</topology>
    </subcellularLocation>
</comment>
<dbReference type="InterPro" id="IPR003918">
    <property type="entry name" value="NADH_UbQ_OxRdtase"/>
</dbReference>
<dbReference type="GO" id="GO:0042773">
    <property type="term" value="P:ATP synthesis coupled electron transport"/>
    <property type="evidence" value="ECO:0007669"/>
    <property type="project" value="InterPro"/>
</dbReference>
<feature type="domain" description="NADH:ubiquinone oxidoreductase chain 4 N-terminal" evidence="19">
    <location>
        <begin position="2"/>
        <end position="97"/>
    </location>
</feature>
<evidence type="ECO:0000256" key="8">
    <source>
        <dbReference type="ARBA" id="ARBA00022692"/>
    </source>
</evidence>
<evidence type="ECO:0000256" key="3">
    <source>
        <dbReference type="ARBA" id="ARBA00009025"/>
    </source>
</evidence>
<keyword evidence="10 17" id="KW-0249">Electron transport</keyword>
<reference evidence="20" key="2">
    <citation type="journal article" date="2018" name="Mol. Phylogenet. Evol.">
        <title>Compositional heterogeneity in true bug mitochondrial phylogenomics.</title>
        <authorList>
            <person name="Liu Y."/>
            <person name="Song F."/>
            <person name="Jiang P."/>
            <person name="Wilson J.J."/>
            <person name="Cai W."/>
            <person name="Li H."/>
        </authorList>
    </citation>
    <scope>NUCLEOTIDE SEQUENCE</scope>
</reference>
<dbReference type="Pfam" id="PF00361">
    <property type="entry name" value="Proton_antipo_M"/>
    <property type="match status" value="1"/>
</dbReference>
<reference evidence="20" key="1">
    <citation type="submission" date="2016-03" db="EMBL/GenBank/DDBJ databases">
        <authorList>
            <person name="Sun W.-S."/>
            <person name="Lee J.-W."/>
        </authorList>
    </citation>
    <scope>NUCLEOTIDE SEQUENCE</scope>
</reference>
<dbReference type="PANTHER" id="PTHR43507">
    <property type="entry name" value="NADH-UBIQUINONE OXIDOREDUCTASE CHAIN 4"/>
    <property type="match status" value="1"/>
</dbReference>
<dbReference type="GO" id="GO:0015990">
    <property type="term" value="P:electron transport coupled proton transport"/>
    <property type="evidence" value="ECO:0007669"/>
    <property type="project" value="TreeGrafter"/>
</dbReference>
<feature type="transmembrane region" description="Helical" evidence="17">
    <location>
        <begin position="360"/>
        <end position="383"/>
    </location>
</feature>
<dbReference type="RefSeq" id="YP_009467159.1">
    <property type="nucleotide sequence ID" value="NC_037148.1"/>
</dbReference>
<evidence type="ECO:0000256" key="15">
    <source>
        <dbReference type="ARBA" id="ARBA00023136"/>
    </source>
</evidence>
<feature type="transmembrane region" description="Helical" evidence="17">
    <location>
        <begin position="294"/>
        <end position="315"/>
    </location>
</feature>
<evidence type="ECO:0000256" key="1">
    <source>
        <dbReference type="ARBA" id="ARBA00003257"/>
    </source>
</evidence>
<geneLocation type="mitochondrion" evidence="20"/>
<name>A0A343BT99_9HEMI</name>
<evidence type="ECO:0000256" key="14">
    <source>
        <dbReference type="ARBA" id="ARBA00023128"/>
    </source>
</evidence>
<keyword evidence="13 17" id="KW-0830">Ubiquinone</keyword>
<sequence>MILLGLVFLIKVVFLLDFWLIMVFLIFMMSFMLFGFMFSYYVNLSYLFGFDSLSWGFLVLSFWIVFLMFLSSLKLSIKFNSSEFVFFVLFMLVCLYISFSTYNFFVFYISFESSLIPILFLIFGWGYQPERLMAGFYLIFYTLFASLPLLLGIIYLYNHCWTCVFYVSSVDMNFYLFISFILAFLFSLPLFLFHFWLPKAHVESPISGSMILAAIMLKLGGYGIIRVFIYIYSYSLYYSYFFISIGLIGSFICGFICSVQVDMSILIAYSSVCHMGMVLCGLFSLSFIGVLGSIILMLAHGFCSSCMFCISNLFYERSLSRSLFLNKGILMVMPSVILFWFICCSNNMGSPPSLNLIGELILLVCLTGWLNLSMIILFFSLFLSCLYSMYLYSYSSYGSSFSLGVFFSGVMIREFLLIIFHLFPLNFMFLFISYIVC</sequence>
<dbReference type="GO" id="GO:0048039">
    <property type="term" value="F:ubiquinone binding"/>
    <property type="evidence" value="ECO:0007669"/>
    <property type="project" value="TreeGrafter"/>
</dbReference>
<comment type="catalytic activity">
    <reaction evidence="16 17">
        <text>a ubiquinone + NADH + 5 H(+)(in) = a ubiquinol + NAD(+) + 4 H(+)(out)</text>
        <dbReference type="Rhea" id="RHEA:29091"/>
        <dbReference type="Rhea" id="RHEA-COMP:9565"/>
        <dbReference type="Rhea" id="RHEA-COMP:9566"/>
        <dbReference type="ChEBI" id="CHEBI:15378"/>
        <dbReference type="ChEBI" id="CHEBI:16389"/>
        <dbReference type="ChEBI" id="CHEBI:17976"/>
        <dbReference type="ChEBI" id="CHEBI:57540"/>
        <dbReference type="ChEBI" id="CHEBI:57945"/>
        <dbReference type="EC" id="7.1.1.2"/>
    </reaction>
</comment>
<evidence type="ECO:0000259" key="18">
    <source>
        <dbReference type="Pfam" id="PF00361"/>
    </source>
</evidence>
<feature type="transmembrane region" description="Helical" evidence="17">
    <location>
        <begin position="82"/>
        <end position="99"/>
    </location>
</feature>
<dbReference type="Pfam" id="PF01059">
    <property type="entry name" value="Oxidored_q5_N"/>
    <property type="match status" value="1"/>
</dbReference>
<evidence type="ECO:0000313" key="20">
    <source>
        <dbReference type="EMBL" id="ARB50164.1"/>
    </source>
</evidence>
<evidence type="ECO:0000259" key="19">
    <source>
        <dbReference type="Pfam" id="PF01059"/>
    </source>
</evidence>
<evidence type="ECO:0000256" key="2">
    <source>
        <dbReference type="ARBA" id="ARBA00004225"/>
    </source>
</evidence>
<dbReference type="InterPro" id="IPR000260">
    <property type="entry name" value="NADH4_N"/>
</dbReference>
<keyword evidence="9" id="KW-1278">Translocase</keyword>
<evidence type="ECO:0000256" key="10">
    <source>
        <dbReference type="ARBA" id="ARBA00022982"/>
    </source>
</evidence>